<evidence type="ECO:0000256" key="3">
    <source>
        <dbReference type="ARBA" id="ARBA00022989"/>
    </source>
</evidence>
<reference evidence="9" key="1">
    <citation type="journal article" date="2019" name="Int. J. Syst. Evol. Microbiol.">
        <title>The Global Catalogue of Microorganisms (GCM) 10K type strain sequencing project: providing services to taxonomists for standard genome sequencing and annotation.</title>
        <authorList>
            <consortium name="The Broad Institute Genomics Platform"/>
            <consortium name="The Broad Institute Genome Sequencing Center for Infectious Disease"/>
            <person name="Wu L."/>
            <person name="Ma J."/>
        </authorList>
    </citation>
    <scope>NUCLEOTIDE SEQUENCE [LARGE SCALE GENOMIC DNA]</scope>
    <source>
        <strain evidence="9">CCUG 52537</strain>
    </source>
</reference>
<dbReference type="InterPro" id="IPR032710">
    <property type="entry name" value="NTF2-like_dom_sf"/>
</dbReference>
<dbReference type="RefSeq" id="WP_381492534.1">
    <property type="nucleotide sequence ID" value="NZ_JBHTIK010000011.1"/>
</dbReference>
<feature type="region of interest" description="Disordered" evidence="5">
    <location>
        <begin position="228"/>
        <end position="254"/>
    </location>
</feature>
<dbReference type="CDD" id="cd16425">
    <property type="entry name" value="TrbF"/>
    <property type="match status" value="1"/>
</dbReference>
<comment type="caution">
    <text evidence="8">The sequence shown here is derived from an EMBL/GenBank/DDBJ whole genome shotgun (WGS) entry which is preliminary data.</text>
</comment>
<evidence type="ECO:0000256" key="4">
    <source>
        <dbReference type="ARBA" id="ARBA00023136"/>
    </source>
</evidence>
<evidence type="ECO:0000256" key="2">
    <source>
        <dbReference type="ARBA" id="ARBA00022692"/>
    </source>
</evidence>
<dbReference type="Gene3D" id="3.10.450.230">
    <property type="entry name" value="VirB8 protein"/>
    <property type="match status" value="1"/>
</dbReference>
<feature type="compositionally biased region" description="Acidic residues" evidence="5">
    <location>
        <begin position="243"/>
        <end position="254"/>
    </location>
</feature>
<comment type="subcellular location">
    <subcellularLocation>
        <location evidence="1">Membrane</location>
        <topology evidence="1">Single-pass membrane protein</topology>
    </subcellularLocation>
</comment>
<feature type="domain" description="Bacterial virulence protein VirB8" evidence="7">
    <location>
        <begin position="22"/>
        <end position="224"/>
    </location>
</feature>
<dbReference type="EMBL" id="JBHTIK010000011">
    <property type="protein sequence ID" value="MFD0849660.1"/>
    <property type="molecule type" value="Genomic_DNA"/>
</dbReference>
<dbReference type="Proteomes" id="UP001597124">
    <property type="component" value="Unassembled WGS sequence"/>
</dbReference>
<feature type="region of interest" description="Disordered" evidence="5">
    <location>
        <begin position="1"/>
        <end position="23"/>
    </location>
</feature>
<evidence type="ECO:0000259" key="7">
    <source>
        <dbReference type="Pfam" id="PF04335"/>
    </source>
</evidence>
<name>A0ABW3C708_SPHXN</name>
<proteinExistence type="predicted"/>
<keyword evidence="3 6" id="KW-1133">Transmembrane helix</keyword>
<evidence type="ECO:0000256" key="1">
    <source>
        <dbReference type="ARBA" id="ARBA00004167"/>
    </source>
</evidence>
<evidence type="ECO:0000313" key="8">
    <source>
        <dbReference type="EMBL" id="MFD0849660.1"/>
    </source>
</evidence>
<protein>
    <submittedName>
        <fullName evidence="8">Conjugal transfer protein TrbF</fullName>
    </submittedName>
</protein>
<evidence type="ECO:0000256" key="5">
    <source>
        <dbReference type="SAM" id="MobiDB-lite"/>
    </source>
</evidence>
<evidence type="ECO:0000256" key="6">
    <source>
        <dbReference type="SAM" id="Phobius"/>
    </source>
</evidence>
<dbReference type="Pfam" id="PF04335">
    <property type="entry name" value="VirB8"/>
    <property type="match status" value="1"/>
</dbReference>
<gene>
    <name evidence="8" type="primary">trbF</name>
    <name evidence="8" type="ORF">ACFQ00_15100</name>
</gene>
<accession>A0ABW3C708</accession>
<keyword evidence="2 6" id="KW-0812">Transmembrane</keyword>
<keyword evidence="4 6" id="KW-0472">Membrane</keyword>
<organism evidence="8 9">
    <name type="scientific">Sphingosinicella xenopeptidilytica</name>
    <dbReference type="NCBI Taxonomy" id="364098"/>
    <lineage>
        <taxon>Bacteria</taxon>
        <taxon>Pseudomonadati</taxon>
        <taxon>Pseudomonadota</taxon>
        <taxon>Alphaproteobacteria</taxon>
        <taxon>Sphingomonadales</taxon>
        <taxon>Sphingosinicellaceae</taxon>
        <taxon>Sphingosinicella</taxon>
    </lineage>
</organism>
<dbReference type="SUPFAM" id="SSF54427">
    <property type="entry name" value="NTF2-like"/>
    <property type="match status" value="1"/>
</dbReference>
<dbReference type="InterPro" id="IPR035658">
    <property type="entry name" value="TrbF"/>
</dbReference>
<keyword evidence="9" id="KW-1185">Reference proteome</keyword>
<evidence type="ECO:0000313" key="9">
    <source>
        <dbReference type="Proteomes" id="UP001597124"/>
    </source>
</evidence>
<dbReference type="InterPro" id="IPR007430">
    <property type="entry name" value="VirB8"/>
</dbReference>
<sequence>MIFRRAQQRYGRTPEPESPFQRAGQVWDDRIGSARVQAANWRLMAFASLGLAAALGGGLLWQSAQSRVVPYIVEIDRHGMPQAVGPAETARPTDAQVGWALARFITNVRAKSLDPVLMRRSWLEAYGFATGQATTFLHAHARSANPFADLGVRTIAVDVSSVVRASDRAFQIKWRERTYTNGIEDGSERWTAILSITERPPPDIETLRRNPFGIYVDGIDWSREYDASEAAQTRMPTAAVLDPDPEPPAESDRP</sequence>
<dbReference type="NCBIfam" id="NF010446">
    <property type="entry name" value="PRK13872.1"/>
    <property type="match status" value="1"/>
</dbReference>
<feature type="transmembrane region" description="Helical" evidence="6">
    <location>
        <begin position="43"/>
        <end position="61"/>
    </location>
</feature>